<dbReference type="InterPro" id="IPR015424">
    <property type="entry name" value="PyrdxlP-dep_Trfase"/>
</dbReference>
<dbReference type="SUPFAM" id="SSF53383">
    <property type="entry name" value="PLP-dependent transferases"/>
    <property type="match status" value="1"/>
</dbReference>
<dbReference type="PANTHER" id="PTHR43094">
    <property type="entry name" value="AMINOTRANSFERASE"/>
    <property type="match status" value="1"/>
</dbReference>
<keyword evidence="3 7" id="KW-0032">Aminotransferase</keyword>
<comment type="cofactor">
    <cofactor evidence="1">
        <name>pyridoxal 5'-phosphate</name>
        <dbReference type="ChEBI" id="CHEBI:597326"/>
    </cofactor>
</comment>
<gene>
    <name evidence="7" type="ORF">G4G71_08605</name>
</gene>
<name>A0A7Z3BJA6_9PSED</name>
<dbReference type="RefSeq" id="WP_169936821.1">
    <property type="nucleotide sequence ID" value="NZ_CP048833.1"/>
</dbReference>
<dbReference type="AlphaFoldDB" id="A0A7Z3BJA6"/>
<dbReference type="PROSITE" id="PS00600">
    <property type="entry name" value="AA_TRANSFER_CLASS_3"/>
    <property type="match status" value="1"/>
</dbReference>
<sequence length="442" mass="48341">MSDYLFYQSAVRLPTVSHAQGIYAWDEHGQRYLDACSGAIVAQLGHGHPAVREAMLAQLDKVAFAYRTQFENQPALDLAERLVNLTGQRFDRVFFSSGGSESVESALKIARQYWYAKGEAQRRVFISRKPAYHGSTMGALAMTSYTPLTQPFEPMFQHYPKITSPTQYRVPAGLSAEAHAIACADELEAAILEIGAQNVAAFIAEPIGGASTGAEVPHDAYFPRIQAICKRHGILLILDEVMTGIGRTGRWFGYEHWDVQADILCLAKGLGAGYYPVSAVLTRAELTDPILSSGGFQHGYTYAGNPLASATALAVIQAIEDENLVSKVAENGAYLLDRLKALGARYEFIGDVRGRGYLQAIEYVADRDGKTPFPLAANVSDSITRLARERGLIIYPRRSLMGEQGDHTLISPPLITTREQCDEIVELLGATFDAFQAQQAGR</sequence>
<keyword evidence="4 7" id="KW-0808">Transferase</keyword>
<dbReference type="GO" id="GO:0008483">
    <property type="term" value="F:transaminase activity"/>
    <property type="evidence" value="ECO:0007669"/>
    <property type="project" value="UniProtKB-KW"/>
</dbReference>
<dbReference type="GO" id="GO:0030170">
    <property type="term" value="F:pyridoxal phosphate binding"/>
    <property type="evidence" value="ECO:0007669"/>
    <property type="project" value="InterPro"/>
</dbReference>
<dbReference type="KEGG" id="pmui:G4G71_08605"/>
<evidence type="ECO:0000256" key="6">
    <source>
        <dbReference type="RuleBase" id="RU003560"/>
    </source>
</evidence>
<organism evidence="7 8">
    <name type="scientific">Pseudomonas multiresinivorans</name>
    <dbReference type="NCBI Taxonomy" id="95301"/>
    <lineage>
        <taxon>Bacteria</taxon>
        <taxon>Pseudomonadati</taxon>
        <taxon>Pseudomonadota</taxon>
        <taxon>Gammaproteobacteria</taxon>
        <taxon>Pseudomonadales</taxon>
        <taxon>Pseudomonadaceae</taxon>
        <taxon>Pseudomonas</taxon>
    </lineage>
</organism>
<protein>
    <submittedName>
        <fullName evidence="7">Aspartate aminotransferase family protein</fullName>
    </submittedName>
</protein>
<accession>A0A7Z3BJA6</accession>
<comment type="similarity">
    <text evidence="2 6">Belongs to the class-III pyridoxal-phosphate-dependent aminotransferase family.</text>
</comment>
<dbReference type="PANTHER" id="PTHR43094:SF1">
    <property type="entry name" value="AMINOTRANSFERASE CLASS-III"/>
    <property type="match status" value="1"/>
</dbReference>
<dbReference type="FunFam" id="3.40.640.10:FF:000014">
    <property type="entry name" value="Adenosylmethionine-8-amino-7-oxononanoate aminotransferase, probable"/>
    <property type="match status" value="1"/>
</dbReference>
<dbReference type="Proteomes" id="UP000502549">
    <property type="component" value="Chromosome"/>
</dbReference>
<keyword evidence="5 6" id="KW-0663">Pyridoxal phosphate</keyword>
<keyword evidence="8" id="KW-1185">Reference proteome</keyword>
<evidence type="ECO:0000256" key="5">
    <source>
        <dbReference type="ARBA" id="ARBA00022898"/>
    </source>
</evidence>
<evidence type="ECO:0000313" key="7">
    <source>
        <dbReference type="EMBL" id="QJP07932.1"/>
    </source>
</evidence>
<dbReference type="InterPro" id="IPR015422">
    <property type="entry name" value="PyrdxlP-dep_Trfase_small"/>
</dbReference>
<evidence type="ECO:0000256" key="4">
    <source>
        <dbReference type="ARBA" id="ARBA00022679"/>
    </source>
</evidence>
<evidence type="ECO:0000313" key="8">
    <source>
        <dbReference type="Proteomes" id="UP000502549"/>
    </source>
</evidence>
<dbReference type="EMBL" id="CP048833">
    <property type="protein sequence ID" value="QJP07932.1"/>
    <property type="molecule type" value="Genomic_DNA"/>
</dbReference>
<evidence type="ECO:0000256" key="2">
    <source>
        <dbReference type="ARBA" id="ARBA00008954"/>
    </source>
</evidence>
<evidence type="ECO:0000256" key="1">
    <source>
        <dbReference type="ARBA" id="ARBA00001933"/>
    </source>
</evidence>
<proteinExistence type="inferred from homology"/>
<dbReference type="Gene3D" id="3.90.1150.10">
    <property type="entry name" value="Aspartate Aminotransferase, domain 1"/>
    <property type="match status" value="1"/>
</dbReference>
<evidence type="ECO:0000256" key="3">
    <source>
        <dbReference type="ARBA" id="ARBA00022576"/>
    </source>
</evidence>
<dbReference type="InterPro" id="IPR005814">
    <property type="entry name" value="Aminotrans_3"/>
</dbReference>
<reference evidence="7 8" key="1">
    <citation type="submission" date="2020-02" db="EMBL/GenBank/DDBJ databases">
        <title>Complete genome sequence of Pseudomonas multiresinivorans ORNL1.</title>
        <authorList>
            <person name="Podar M."/>
        </authorList>
    </citation>
    <scope>NUCLEOTIDE SEQUENCE [LARGE SCALE GENOMIC DNA]</scope>
    <source>
        <strain evidence="8">populi</strain>
    </source>
</reference>
<dbReference type="Gene3D" id="3.40.640.10">
    <property type="entry name" value="Type I PLP-dependent aspartate aminotransferase-like (Major domain)"/>
    <property type="match status" value="1"/>
</dbReference>
<dbReference type="CDD" id="cd00610">
    <property type="entry name" value="OAT_like"/>
    <property type="match status" value="1"/>
</dbReference>
<dbReference type="InterPro" id="IPR015421">
    <property type="entry name" value="PyrdxlP-dep_Trfase_major"/>
</dbReference>
<dbReference type="Pfam" id="PF00202">
    <property type="entry name" value="Aminotran_3"/>
    <property type="match status" value="1"/>
</dbReference>
<dbReference type="InterPro" id="IPR049704">
    <property type="entry name" value="Aminotrans_3_PPA_site"/>
</dbReference>